<comment type="subcellular location">
    <subcellularLocation>
        <location evidence="1">Cell inner membrane</location>
        <topology evidence="1">Multi-pass membrane protein</topology>
    </subcellularLocation>
</comment>
<evidence type="ECO:0000256" key="9">
    <source>
        <dbReference type="ARBA" id="ARBA00022741"/>
    </source>
</evidence>
<dbReference type="SUPFAM" id="SSF52540">
    <property type="entry name" value="P-loop containing nucleoside triphosphate hydrolases"/>
    <property type="match status" value="1"/>
</dbReference>
<evidence type="ECO:0000256" key="16">
    <source>
        <dbReference type="SAM" id="Phobius"/>
    </source>
</evidence>
<feature type="transmembrane region" description="Helical" evidence="16">
    <location>
        <begin position="463"/>
        <end position="482"/>
    </location>
</feature>
<comment type="similarity">
    <text evidence="3">Belongs to the etk/wzc family.</text>
</comment>
<keyword evidence="9" id="KW-0547">Nucleotide-binding</keyword>
<evidence type="ECO:0000256" key="3">
    <source>
        <dbReference type="ARBA" id="ARBA00008883"/>
    </source>
</evidence>
<protein>
    <recommendedName>
        <fullName evidence="4">non-specific protein-tyrosine kinase</fullName>
        <ecNumber evidence="4">2.7.10.2</ecNumber>
    </recommendedName>
</protein>
<keyword evidence="20" id="KW-0614">Plasmid</keyword>
<dbReference type="Pfam" id="PF13807">
    <property type="entry name" value="GNVR"/>
    <property type="match status" value="1"/>
</dbReference>
<evidence type="ECO:0000256" key="7">
    <source>
        <dbReference type="ARBA" id="ARBA00022679"/>
    </source>
</evidence>
<keyword evidence="21" id="KW-1185">Reference proteome</keyword>
<dbReference type="Pfam" id="PF02706">
    <property type="entry name" value="Wzz"/>
    <property type="match status" value="1"/>
</dbReference>
<evidence type="ECO:0000313" key="20">
    <source>
        <dbReference type="EMBL" id="WFS25195.1"/>
    </source>
</evidence>
<keyword evidence="7 20" id="KW-0808">Transferase</keyword>
<dbReference type="EC" id="2.7.10.2" evidence="4"/>
<evidence type="ECO:0000256" key="13">
    <source>
        <dbReference type="ARBA" id="ARBA00023136"/>
    </source>
</evidence>
<dbReference type="NCBIfam" id="TIGR01005">
    <property type="entry name" value="eps_transp_fam"/>
    <property type="match status" value="1"/>
</dbReference>
<dbReference type="InterPro" id="IPR005702">
    <property type="entry name" value="Wzc-like_C"/>
</dbReference>
<name>A0ABY8IQG3_9HYPH</name>
<dbReference type="InterPro" id="IPR003856">
    <property type="entry name" value="LPS_length_determ_N"/>
</dbReference>
<evidence type="ECO:0000256" key="10">
    <source>
        <dbReference type="ARBA" id="ARBA00022777"/>
    </source>
</evidence>
<evidence type="ECO:0000259" key="19">
    <source>
        <dbReference type="Pfam" id="PF13807"/>
    </source>
</evidence>
<dbReference type="InterPro" id="IPR050445">
    <property type="entry name" value="Bact_polysacc_biosynth/exp"/>
</dbReference>
<organism evidence="20 21">
    <name type="scientific">Rhizobium rhododendri</name>
    <dbReference type="NCBI Taxonomy" id="2506430"/>
    <lineage>
        <taxon>Bacteria</taxon>
        <taxon>Pseudomonadati</taxon>
        <taxon>Pseudomonadota</taxon>
        <taxon>Alphaproteobacteria</taxon>
        <taxon>Hyphomicrobiales</taxon>
        <taxon>Rhizobiaceae</taxon>
        <taxon>Rhizobium/Agrobacterium group</taxon>
        <taxon>Rhizobium</taxon>
    </lineage>
</organism>
<geneLocation type="plasmid" evidence="20 21">
    <name>unnamed1</name>
</geneLocation>
<feature type="transmembrane region" description="Helical" evidence="16">
    <location>
        <begin position="47"/>
        <end position="70"/>
    </location>
</feature>
<evidence type="ECO:0000256" key="1">
    <source>
        <dbReference type="ARBA" id="ARBA00004429"/>
    </source>
</evidence>
<reference evidence="20 21" key="1">
    <citation type="journal article" date="2019" name="Phytopathology">
        <title>A Novel Group of Rhizobium tumorigenes-Like Agrobacteria Associated with Crown Gall Disease of Rhododendron and Blueberry.</title>
        <authorList>
            <person name="Kuzmanovic N."/>
            <person name="Behrens P."/>
            <person name="Idczak E."/>
            <person name="Wagner S."/>
            <person name="Gotz M."/>
            <person name="Sproer C."/>
            <person name="Bunk B."/>
            <person name="Overmann J."/>
            <person name="Smalla K."/>
        </authorList>
    </citation>
    <scope>NUCLEOTIDE SEQUENCE [LARGE SCALE GENOMIC DNA]</scope>
    <source>
        <strain evidence="21">rho-6.2</strain>
    </source>
</reference>
<keyword evidence="14" id="KW-0829">Tyrosine-protein kinase</keyword>
<keyword evidence="10" id="KW-0418">Kinase</keyword>
<dbReference type="CDD" id="cd05387">
    <property type="entry name" value="BY-kinase"/>
    <property type="match status" value="1"/>
</dbReference>
<dbReference type="Gene3D" id="3.40.50.300">
    <property type="entry name" value="P-loop containing nucleotide triphosphate hydrolases"/>
    <property type="match status" value="1"/>
</dbReference>
<comment type="catalytic activity">
    <reaction evidence="15">
        <text>L-tyrosyl-[protein] + ATP = O-phospho-L-tyrosyl-[protein] + ADP + H(+)</text>
        <dbReference type="Rhea" id="RHEA:10596"/>
        <dbReference type="Rhea" id="RHEA-COMP:10136"/>
        <dbReference type="Rhea" id="RHEA-COMP:20101"/>
        <dbReference type="ChEBI" id="CHEBI:15378"/>
        <dbReference type="ChEBI" id="CHEBI:30616"/>
        <dbReference type="ChEBI" id="CHEBI:46858"/>
        <dbReference type="ChEBI" id="CHEBI:61978"/>
        <dbReference type="ChEBI" id="CHEBI:456216"/>
        <dbReference type="EC" id="2.7.10.2"/>
    </reaction>
</comment>
<dbReference type="GO" id="GO:0004715">
    <property type="term" value="F:non-membrane spanning protein tyrosine kinase activity"/>
    <property type="evidence" value="ECO:0007669"/>
    <property type="project" value="UniProtKB-EC"/>
</dbReference>
<keyword evidence="6" id="KW-0997">Cell inner membrane</keyword>
<feature type="domain" description="Tyrosine-protein kinase G-rich" evidence="19">
    <location>
        <begin position="411"/>
        <end position="484"/>
    </location>
</feature>
<dbReference type="NCBIfam" id="TIGR01007">
    <property type="entry name" value="eps_fam"/>
    <property type="match status" value="1"/>
</dbReference>
<feature type="domain" description="AAA" evidence="18">
    <location>
        <begin position="568"/>
        <end position="700"/>
    </location>
</feature>
<evidence type="ECO:0000256" key="2">
    <source>
        <dbReference type="ARBA" id="ARBA00007316"/>
    </source>
</evidence>
<comment type="similarity">
    <text evidence="2">Belongs to the CpsD/CapB family.</text>
</comment>
<gene>
    <name evidence="20" type="ORF">PR018_23300</name>
</gene>
<dbReference type="PANTHER" id="PTHR32309:SF13">
    <property type="entry name" value="FERRIC ENTEROBACTIN TRANSPORT PROTEIN FEPE"/>
    <property type="match status" value="1"/>
</dbReference>
<dbReference type="Proteomes" id="UP000318939">
    <property type="component" value="Plasmid unnamed1"/>
</dbReference>
<evidence type="ECO:0000256" key="12">
    <source>
        <dbReference type="ARBA" id="ARBA00022989"/>
    </source>
</evidence>
<accession>A0ABY8IQG3</accession>
<evidence type="ECO:0000256" key="5">
    <source>
        <dbReference type="ARBA" id="ARBA00022475"/>
    </source>
</evidence>
<evidence type="ECO:0000313" key="21">
    <source>
        <dbReference type="Proteomes" id="UP000318939"/>
    </source>
</evidence>
<proteinExistence type="inferred from homology"/>
<keyword evidence="12 16" id="KW-1133">Transmembrane helix</keyword>
<evidence type="ECO:0000256" key="8">
    <source>
        <dbReference type="ARBA" id="ARBA00022692"/>
    </source>
</evidence>
<keyword evidence="13 16" id="KW-0472">Membrane</keyword>
<reference evidence="20 21" key="2">
    <citation type="journal article" date="2023" name="MicrobiologyOpen">
        <title>Genomics of the tumorigenes clade of the family Rhizobiaceae and description of Rhizobium rhododendri sp. nov.</title>
        <authorList>
            <person name="Kuzmanovic N."/>
            <person name="diCenzo G.C."/>
            <person name="Bunk B."/>
            <person name="Sproeer C."/>
            <person name="Fruehling A."/>
            <person name="Neumann-Schaal M."/>
            <person name="Overmann J."/>
            <person name="Smalla K."/>
        </authorList>
    </citation>
    <scope>NUCLEOTIDE SEQUENCE [LARGE SCALE GENOMIC DNA]</scope>
    <source>
        <strain evidence="21">rho-6.2</strain>
        <plasmid evidence="20 21">unnamed1</plasmid>
    </source>
</reference>
<dbReference type="InterPro" id="IPR025669">
    <property type="entry name" value="AAA_dom"/>
</dbReference>
<evidence type="ECO:0000256" key="4">
    <source>
        <dbReference type="ARBA" id="ARBA00011903"/>
    </source>
</evidence>
<dbReference type="InterPro" id="IPR005700">
    <property type="entry name" value="EPS_ExoP-like"/>
</dbReference>
<keyword evidence="11" id="KW-0067">ATP-binding</keyword>
<feature type="domain" description="Polysaccharide chain length determinant N-terminal" evidence="17">
    <location>
        <begin position="32"/>
        <end position="123"/>
    </location>
</feature>
<dbReference type="EMBL" id="CP117268">
    <property type="protein sequence ID" value="WFS25195.1"/>
    <property type="molecule type" value="Genomic_DNA"/>
</dbReference>
<evidence type="ECO:0000259" key="18">
    <source>
        <dbReference type="Pfam" id="PF13614"/>
    </source>
</evidence>
<evidence type="ECO:0000259" key="17">
    <source>
        <dbReference type="Pfam" id="PF02706"/>
    </source>
</evidence>
<evidence type="ECO:0000256" key="6">
    <source>
        <dbReference type="ARBA" id="ARBA00022519"/>
    </source>
</evidence>
<dbReference type="PANTHER" id="PTHR32309">
    <property type="entry name" value="TYROSINE-PROTEIN KINASE"/>
    <property type="match status" value="1"/>
</dbReference>
<keyword evidence="8 16" id="KW-0812">Transmembrane</keyword>
<keyword evidence="5" id="KW-1003">Cell membrane</keyword>
<dbReference type="InterPro" id="IPR032807">
    <property type="entry name" value="GNVR"/>
</dbReference>
<evidence type="ECO:0000256" key="14">
    <source>
        <dbReference type="ARBA" id="ARBA00023137"/>
    </source>
</evidence>
<dbReference type="InterPro" id="IPR027417">
    <property type="entry name" value="P-loop_NTPase"/>
</dbReference>
<dbReference type="Pfam" id="PF13614">
    <property type="entry name" value="AAA_31"/>
    <property type="match status" value="1"/>
</dbReference>
<evidence type="ECO:0000256" key="11">
    <source>
        <dbReference type="ARBA" id="ARBA00022840"/>
    </source>
</evidence>
<sequence length="769" mass="85082">MKKFEDSNLLSPDKIDSLRNDWDEDESPLQIVDVEKLLAIARRQWRIVAISVVVAVLIGIAYAVTAVPLYTATSSLLIDRGNDSLVNRLSQEDSTPAANDEASILSQVEVLKSDTIGLSVVDQLKLGEDPVFMASGSSLIGRVRGAITAALNPTRWFVSANVDADLAEKKRRDALRRVQEGMDITRVGRTYVLNISFTSPSADLSASIANAIPDAYITDKLDSKYDSTRRASDWLQARIDELKQKSLETDGAVQKFRADNGLLSTGGTLISDQQLSELNSALIVAHSDTSKAKARYDRIAQIVKNGQSNAVVTDILDSAVSNDLRQKYLTASKLEADISNRLGPNHVRAVQLRGEMQEYERLMFEELSRYQESYKSEYDVAQAREKDLADNVAKAKGESAVAGQTGVQLRELERAADSYKNLYQSFLQRYQEAVQQQSFPITEARVITRPVKPDKPKYPRKPLVIALFGVLGAAFGSAVGGFREMRDRFFRTGEQVRDGLHLEFLGLAPLIKVGDIKPTGVEEGHPRGIRRANNISNYVVEHPMSAFAETLRSAKIAVDLAKKGPGAKVIGVASTLPTEGKSTISMNFAELLAMQGARTLLIDCDLRNPGTTLSLARHAEAGLVEVLTEGRSMKELLLLNDKTRLAFLPAVVKRRIPHSSQLLSSSAMNELLDSVRTSFDYIILDLPPLAPVVDARAIAAQVDAFLFVVEWGKTTRKVVRSTLRTNLEIFDKCIGVILNRVDNEKMKLYRAYGSSEYYHSRYTSYYRED</sequence>
<evidence type="ECO:0000256" key="15">
    <source>
        <dbReference type="ARBA" id="ARBA00051245"/>
    </source>
</evidence>